<evidence type="ECO:0000256" key="1">
    <source>
        <dbReference type="SAM" id="MobiDB-lite"/>
    </source>
</evidence>
<feature type="compositionally biased region" description="Polar residues" evidence="1">
    <location>
        <begin position="1"/>
        <end position="10"/>
    </location>
</feature>
<feature type="non-terminal residue" evidence="2">
    <location>
        <position position="1"/>
    </location>
</feature>
<proteinExistence type="predicted"/>
<keyword evidence="3" id="KW-1185">Reference proteome</keyword>
<evidence type="ECO:0000313" key="3">
    <source>
        <dbReference type="Proteomes" id="UP000708208"/>
    </source>
</evidence>
<feature type="region of interest" description="Disordered" evidence="1">
    <location>
        <begin position="1"/>
        <end position="22"/>
    </location>
</feature>
<organism evidence="2 3">
    <name type="scientific">Allacma fusca</name>
    <dbReference type="NCBI Taxonomy" id="39272"/>
    <lineage>
        <taxon>Eukaryota</taxon>
        <taxon>Metazoa</taxon>
        <taxon>Ecdysozoa</taxon>
        <taxon>Arthropoda</taxon>
        <taxon>Hexapoda</taxon>
        <taxon>Collembola</taxon>
        <taxon>Symphypleona</taxon>
        <taxon>Sminthuridae</taxon>
        <taxon>Allacma</taxon>
    </lineage>
</organism>
<dbReference type="EMBL" id="CAJVCH010562730">
    <property type="protein sequence ID" value="CAG7831935.1"/>
    <property type="molecule type" value="Genomic_DNA"/>
</dbReference>
<accession>A0A8J2M243</accession>
<protein>
    <submittedName>
        <fullName evidence="2">Uncharacterized protein</fullName>
    </submittedName>
</protein>
<reference evidence="2" key="1">
    <citation type="submission" date="2021-06" db="EMBL/GenBank/DDBJ databases">
        <authorList>
            <person name="Hodson N. C."/>
            <person name="Mongue J. A."/>
            <person name="Jaron S. K."/>
        </authorList>
    </citation>
    <scope>NUCLEOTIDE SEQUENCE</scope>
</reference>
<sequence>KFTRTPQGTLDSKEIRIGQKSYESDEGLQQRYELNLLSFSSDSRSASNREKLSH</sequence>
<name>A0A8J2M243_9HEXA</name>
<comment type="caution">
    <text evidence="2">The sequence shown here is derived from an EMBL/GenBank/DDBJ whole genome shotgun (WGS) entry which is preliminary data.</text>
</comment>
<dbReference type="AlphaFoldDB" id="A0A8J2M243"/>
<gene>
    <name evidence="2" type="ORF">AFUS01_LOCUS41653</name>
</gene>
<evidence type="ECO:0000313" key="2">
    <source>
        <dbReference type="EMBL" id="CAG7831935.1"/>
    </source>
</evidence>
<dbReference type="Proteomes" id="UP000708208">
    <property type="component" value="Unassembled WGS sequence"/>
</dbReference>